<name>E4YWJ0_OIKDI</name>
<gene>
    <name evidence="1" type="ORF">GSOID_T00020419001</name>
</gene>
<accession>E4YWJ0</accession>
<dbReference type="Proteomes" id="UP000011014">
    <property type="component" value="Unassembled WGS sequence"/>
</dbReference>
<dbReference type="EMBL" id="FN655670">
    <property type="protein sequence ID" value="CBY39825.1"/>
    <property type="molecule type" value="Genomic_DNA"/>
</dbReference>
<sequence length="30" mass="3458">MITRSTAAPFIQESKLKIKNIYILSVYSQN</sequence>
<evidence type="ECO:0000313" key="1">
    <source>
        <dbReference type="EMBL" id="CBY39825.1"/>
    </source>
</evidence>
<dbReference type="AlphaFoldDB" id="E4YWJ0"/>
<reference evidence="1" key="1">
    <citation type="journal article" date="2010" name="Science">
        <title>Plasticity of animal genome architecture unmasked by rapid evolution of a pelagic tunicate.</title>
        <authorList>
            <person name="Denoeud F."/>
            <person name="Henriet S."/>
            <person name="Mungpakdee S."/>
            <person name="Aury J.M."/>
            <person name="Da Silva C."/>
            <person name="Brinkmann H."/>
            <person name="Mikhaleva J."/>
            <person name="Olsen L.C."/>
            <person name="Jubin C."/>
            <person name="Canestro C."/>
            <person name="Bouquet J.M."/>
            <person name="Danks G."/>
            <person name="Poulain J."/>
            <person name="Campsteijn C."/>
            <person name="Adamski M."/>
            <person name="Cross I."/>
            <person name="Yadetie F."/>
            <person name="Muffato M."/>
            <person name="Louis A."/>
            <person name="Butcher S."/>
            <person name="Tsagkogeorga G."/>
            <person name="Konrad A."/>
            <person name="Singh S."/>
            <person name="Jensen M.F."/>
            <person name="Cong E.H."/>
            <person name="Eikeseth-Otteraa H."/>
            <person name="Noel B."/>
            <person name="Anthouard V."/>
            <person name="Porcel B.M."/>
            <person name="Kachouri-Lafond R."/>
            <person name="Nishino A."/>
            <person name="Ugolini M."/>
            <person name="Chourrout P."/>
            <person name="Nishida H."/>
            <person name="Aasland R."/>
            <person name="Huzurbazar S."/>
            <person name="Westhof E."/>
            <person name="Delsuc F."/>
            <person name="Lehrach H."/>
            <person name="Reinhardt R."/>
            <person name="Weissenbach J."/>
            <person name="Roy S.W."/>
            <person name="Artiguenave F."/>
            <person name="Postlethwait J.H."/>
            <person name="Manak J.R."/>
            <person name="Thompson E.M."/>
            <person name="Jaillon O."/>
            <person name="Du Pasquier L."/>
            <person name="Boudinot P."/>
            <person name="Liberles D.A."/>
            <person name="Volff J.N."/>
            <person name="Philippe H."/>
            <person name="Lenhard B."/>
            <person name="Roest Crollius H."/>
            <person name="Wincker P."/>
            <person name="Chourrout D."/>
        </authorList>
    </citation>
    <scope>NUCLEOTIDE SEQUENCE [LARGE SCALE GENOMIC DNA]</scope>
</reference>
<proteinExistence type="predicted"/>
<protein>
    <submittedName>
        <fullName evidence="1">Uncharacterized protein</fullName>
    </submittedName>
</protein>
<organism evidence="1">
    <name type="scientific">Oikopleura dioica</name>
    <name type="common">Tunicate</name>
    <dbReference type="NCBI Taxonomy" id="34765"/>
    <lineage>
        <taxon>Eukaryota</taxon>
        <taxon>Metazoa</taxon>
        <taxon>Chordata</taxon>
        <taxon>Tunicata</taxon>
        <taxon>Appendicularia</taxon>
        <taxon>Copelata</taxon>
        <taxon>Oikopleuridae</taxon>
        <taxon>Oikopleura</taxon>
    </lineage>
</organism>